<evidence type="ECO:0000313" key="1">
    <source>
        <dbReference type="EMBL" id="MED6149667.1"/>
    </source>
</evidence>
<protein>
    <submittedName>
        <fullName evidence="1">Uncharacterized protein</fullName>
    </submittedName>
</protein>
<dbReference type="Proteomes" id="UP001341840">
    <property type="component" value="Unassembled WGS sequence"/>
</dbReference>
<keyword evidence="2" id="KW-1185">Reference proteome</keyword>
<dbReference type="EMBL" id="JASCZI010091255">
    <property type="protein sequence ID" value="MED6149667.1"/>
    <property type="molecule type" value="Genomic_DNA"/>
</dbReference>
<proteinExistence type="predicted"/>
<evidence type="ECO:0000313" key="2">
    <source>
        <dbReference type="Proteomes" id="UP001341840"/>
    </source>
</evidence>
<gene>
    <name evidence="1" type="ORF">PIB30_064717</name>
</gene>
<organism evidence="1 2">
    <name type="scientific">Stylosanthes scabra</name>
    <dbReference type="NCBI Taxonomy" id="79078"/>
    <lineage>
        <taxon>Eukaryota</taxon>
        <taxon>Viridiplantae</taxon>
        <taxon>Streptophyta</taxon>
        <taxon>Embryophyta</taxon>
        <taxon>Tracheophyta</taxon>
        <taxon>Spermatophyta</taxon>
        <taxon>Magnoliopsida</taxon>
        <taxon>eudicotyledons</taxon>
        <taxon>Gunneridae</taxon>
        <taxon>Pentapetalae</taxon>
        <taxon>rosids</taxon>
        <taxon>fabids</taxon>
        <taxon>Fabales</taxon>
        <taxon>Fabaceae</taxon>
        <taxon>Papilionoideae</taxon>
        <taxon>50 kb inversion clade</taxon>
        <taxon>dalbergioids sensu lato</taxon>
        <taxon>Dalbergieae</taxon>
        <taxon>Pterocarpus clade</taxon>
        <taxon>Stylosanthes</taxon>
    </lineage>
</organism>
<comment type="caution">
    <text evidence="1">The sequence shown here is derived from an EMBL/GenBank/DDBJ whole genome shotgun (WGS) entry which is preliminary data.</text>
</comment>
<reference evidence="1 2" key="1">
    <citation type="journal article" date="2023" name="Plants (Basel)">
        <title>Bridging the Gap: Combining Genomics and Transcriptomics Approaches to Understand Stylosanthes scabra, an Orphan Legume from the Brazilian Caatinga.</title>
        <authorList>
            <person name="Ferreira-Neto J.R.C."/>
            <person name="da Silva M.D."/>
            <person name="Binneck E."/>
            <person name="de Melo N.F."/>
            <person name="da Silva R.H."/>
            <person name="de Melo A.L.T.M."/>
            <person name="Pandolfi V."/>
            <person name="Bustamante F.O."/>
            <person name="Brasileiro-Vidal A.C."/>
            <person name="Benko-Iseppon A.M."/>
        </authorList>
    </citation>
    <scope>NUCLEOTIDE SEQUENCE [LARGE SCALE GENOMIC DNA]</scope>
    <source>
        <tissue evidence="1">Leaves</tissue>
    </source>
</reference>
<sequence length="97" mass="10643">MGCKSGESLAQSHAFHARPRGPKIQFWKAPATIAPSRALCRVFARTAQPRSTPARPRGGMGYSRTKFGLTSCRRTFLIASLRVPLARLVPSRDHVLA</sequence>
<name>A0ABU6TM21_9FABA</name>
<accession>A0ABU6TM21</accession>